<reference evidence="2" key="1">
    <citation type="journal article" date="2015" name="Nature">
        <title>Complex archaea that bridge the gap between prokaryotes and eukaryotes.</title>
        <authorList>
            <person name="Spang A."/>
            <person name="Saw J.H."/>
            <person name="Jorgensen S.L."/>
            <person name="Zaremba-Niedzwiedzka K."/>
            <person name="Martijn J."/>
            <person name="Lind A.E."/>
            <person name="van Eijk R."/>
            <person name="Schleper C."/>
            <person name="Guy L."/>
            <person name="Ettema T.J."/>
        </authorList>
    </citation>
    <scope>NUCLEOTIDE SEQUENCE</scope>
</reference>
<evidence type="ECO:0000313" key="2">
    <source>
        <dbReference type="EMBL" id="KKK54103.1"/>
    </source>
</evidence>
<gene>
    <name evidence="2" type="ORF">LCGC14_3088110</name>
</gene>
<feature type="region of interest" description="Disordered" evidence="1">
    <location>
        <begin position="259"/>
        <end position="279"/>
    </location>
</feature>
<feature type="compositionally biased region" description="Low complexity" evidence="1">
    <location>
        <begin position="259"/>
        <end position="270"/>
    </location>
</feature>
<protein>
    <recommendedName>
        <fullName evidence="3">Ricin B lectin domain-containing protein</fullName>
    </recommendedName>
</protein>
<dbReference type="AlphaFoldDB" id="A0A0F8WBX9"/>
<evidence type="ECO:0008006" key="3">
    <source>
        <dbReference type="Google" id="ProtNLM"/>
    </source>
</evidence>
<comment type="caution">
    <text evidence="2">The sequence shown here is derived from an EMBL/GenBank/DDBJ whole genome shotgun (WGS) entry which is preliminary data.</text>
</comment>
<dbReference type="EMBL" id="LAZR01066170">
    <property type="protein sequence ID" value="KKK54103.1"/>
    <property type="molecule type" value="Genomic_DNA"/>
</dbReference>
<sequence>AQCSKLKGTPSKVVIHAGSARASALWGKTPEIAYDWKLLILVWGRGATEDVPRPKDGSGYVVAVDVWLDGKIELEKLEVPADMVVESGGEIGEFIEEHNSKKTERPDRQQNVLLRGAAASCRDLYLDIDDETKVQQIGGATSSRCLHLAKEQAPAARWKLIETERGHLIQARLGEFAGWYLDFDDDGKIEQLSGATSSRNLLLTKEKVPGAYWKVTETDEGHLIQAQAGRFDGWYLDLDLLTKEKVEGAFWEFAPAQADTAQADTAQADTSVGEKHAPG</sequence>
<accession>A0A0F8WBX9</accession>
<proteinExistence type="predicted"/>
<evidence type="ECO:0000256" key="1">
    <source>
        <dbReference type="SAM" id="MobiDB-lite"/>
    </source>
</evidence>
<name>A0A0F8WBX9_9ZZZZ</name>
<organism evidence="2">
    <name type="scientific">marine sediment metagenome</name>
    <dbReference type="NCBI Taxonomy" id="412755"/>
    <lineage>
        <taxon>unclassified sequences</taxon>
        <taxon>metagenomes</taxon>
        <taxon>ecological metagenomes</taxon>
    </lineage>
</organism>
<feature type="non-terminal residue" evidence="2">
    <location>
        <position position="1"/>
    </location>
</feature>